<gene>
    <name evidence="3" type="ORF">EDC52_101185</name>
</gene>
<dbReference type="Proteomes" id="UP000295719">
    <property type="component" value="Unassembled WGS sequence"/>
</dbReference>
<feature type="region of interest" description="Disordered" evidence="1">
    <location>
        <begin position="18"/>
        <end position="46"/>
    </location>
</feature>
<protein>
    <submittedName>
        <fullName evidence="3">Putative hemolysin</fullName>
    </submittedName>
</protein>
<dbReference type="EMBL" id="SMCR01000001">
    <property type="protein sequence ID" value="TCV99848.1"/>
    <property type="molecule type" value="Genomic_DNA"/>
</dbReference>
<accession>A0A4R3Z466</accession>
<sequence>MTLSSWLMAIAALSLSACSSTPDEEPEQQATSVHMPRSLAQSMNADPGCSLVGGTTTLARQLDGSSVGMCQLSNGRQCELGALKSGACRAN</sequence>
<reference evidence="3 4" key="1">
    <citation type="submission" date="2019-03" db="EMBL/GenBank/DDBJ databases">
        <title>Genomic Encyclopedia of Type Strains, Phase IV (KMG-IV): sequencing the most valuable type-strain genomes for metagenomic binning, comparative biology and taxonomic classification.</title>
        <authorList>
            <person name="Goeker M."/>
        </authorList>
    </citation>
    <scope>NUCLEOTIDE SEQUENCE [LARGE SCALE GENOMIC DNA]</scope>
    <source>
        <strain evidence="3 4">DSM 19580</strain>
    </source>
</reference>
<name>A0A4R3Z466_9GAMM</name>
<dbReference type="Pfam" id="PF03891">
    <property type="entry name" value="DUF333"/>
    <property type="match status" value="1"/>
</dbReference>
<dbReference type="AlphaFoldDB" id="A0A4R3Z466"/>
<feature type="chain" id="PRO_5020417845" evidence="2">
    <location>
        <begin position="20"/>
        <end position="91"/>
    </location>
</feature>
<organism evidence="3 4">
    <name type="scientific">Biostraticola tofi</name>
    <dbReference type="NCBI Taxonomy" id="466109"/>
    <lineage>
        <taxon>Bacteria</taxon>
        <taxon>Pseudomonadati</taxon>
        <taxon>Pseudomonadota</taxon>
        <taxon>Gammaproteobacteria</taxon>
        <taxon>Enterobacterales</taxon>
        <taxon>Bruguierivoracaceae</taxon>
        <taxon>Biostraticola</taxon>
    </lineage>
</organism>
<comment type="caution">
    <text evidence="3">The sequence shown here is derived from an EMBL/GenBank/DDBJ whole genome shotgun (WGS) entry which is preliminary data.</text>
</comment>
<feature type="signal peptide" evidence="2">
    <location>
        <begin position="1"/>
        <end position="19"/>
    </location>
</feature>
<dbReference type="RefSeq" id="WP_131863387.1">
    <property type="nucleotide sequence ID" value="NZ_SMCR01000001.1"/>
</dbReference>
<keyword evidence="4" id="KW-1185">Reference proteome</keyword>
<proteinExistence type="predicted"/>
<evidence type="ECO:0000256" key="1">
    <source>
        <dbReference type="SAM" id="MobiDB-lite"/>
    </source>
</evidence>
<keyword evidence="2" id="KW-0732">Signal</keyword>
<evidence type="ECO:0000313" key="3">
    <source>
        <dbReference type="EMBL" id="TCV99848.1"/>
    </source>
</evidence>
<evidence type="ECO:0000256" key="2">
    <source>
        <dbReference type="SAM" id="SignalP"/>
    </source>
</evidence>
<dbReference type="InterPro" id="IPR005590">
    <property type="entry name" value="DUF333"/>
</dbReference>
<evidence type="ECO:0000313" key="4">
    <source>
        <dbReference type="Proteomes" id="UP000295719"/>
    </source>
</evidence>
<dbReference type="OrthoDB" id="7065744at2"/>